<name>A0A0B6YSB4_9EUPU</name>
<organism evidence="1">
    <name type="scientific">Arion vulgaris</name>
    <dbReference type="NCBI Taxonomy" id="1028688"/>
    <lineage>
        <taxon>Eukaryota</taxon>
        <taxon>Metazoa</taxon>
        <taxon>Spiralia</taxon>
        <taxon>Lophotrochozoa</taxon>
        <taxon>Mollusca</taxon>
        <taxon>Gastropoda</taxon>
        <taxon>Heterobranchia</taxon>
        <taxon>Euthyneura</taxon>
        <taxon>Panpulmonata</taxon>
        <taxon>Eupulmonata</taxon>
        <taxon>Stylommatophora</taxon>
        <taxon>Helicina</taxon>
        <taxon>Arionoidea</taxon>
        <taxon>Arionidae</taxon>
        <taxon>Arion</taxon>
    </lineage>
</organism>
<protein>
    <submittedName>
        <fullName evidence="1">Uncharacterized protein</fullName>
    </submittedName>
</protein>
<reference evidence="1" key="1">
    <citation type="submission" date="2014-12" db="EMBL/GenBank/DDBJ databases">
        <title>Insight into the proteome of Arion vulgaris.</title>
        <authorList>
            <person name="Aradska J."/>
            <person name="Bulat T."/>
            <person name="Smidak R."/>
            <person name="Sarate P."/>
            <person name="Gangsoo J."/>
            <person name="Sialana F."/>
            <person name="Bilban M."/>
            <person name="Lubec G."/>
        </authorList>
    </citation>
    <scope>NUCLEOTIDE SEQUENCE</scope>
    <source>
        <tissue evidence="1">Skin</tissue>
    </source>
</reference>
<proteinExistence type="predicted"/>
<evidence type="ECO:0000313" key="1">
    <source>
        <dbReference type="EMBL" id="CEK59118.1"/>
    </source>
</evidence>
<feature type="non-terminal residue" evidence="1">
    <location>
        <position position="1"/>
    </location>
</feature>
<accession>A0A0B6YSB4</accession>
<dbReference type="AlphaFoldDB" id="A0A0B6YSB4"/>
<gene>
    <name evidence="1" type="primary">ORF35227</name>
</gene>
<sequence>NVMYLNNELFSICDLETRCDTNNTTITNLLSSSYTVIIVNSKNTRLRSTFLHRTAFSSNASMNQLVHV</sequence>
<dbReference type="EMBL" id="HACG01012253">
    <property type="protein sequence ID" value="CEK59118.1"/>
    <property type="molecule type" value="Transcribed_RNA"/>
</dbReference>